<evidence type="ECO:0000313" key="4">
    <source>
        <dbReference type="Proteomes" id="UP000659654"/>
    </source>
</evidence>
<evidence type="ECO:0000313" key="3">
    <source>
        <dbReference type="Proteomes" id="UP000095284"/>
    </source>
</evidence>
<gene>
    <name evidence="1" type="ORF">BXYJ_LOCUS4956</name>
</gene>
<dbReference type="EMBL" id="CAJFCV020000002">
    <property type="protein sequence ID" value="CAG9100712.1"/>
    <property type="molecule type" value="Genomic_DNA"/>
</dbReference>
<name>A0A1I7SV10_BURXY</name>
<dbReference type="WBParaSite" id="BXY_1688400.1">
    <property type="protein sequence ID" value="BXY_1688400.1"/>
    <property type="gene ID" value="BXY_1688400"/>
</dbReference>
<keyword evidence="4" id="KW-1185">Reference proteome</keyword>
<dbReference type="EMBL" id="CAJFDI010000002">
    <property type="protein sequence ID" value="CAD5217280.1"/>
    <property type="molecule type" value="Genomic_DNA"/>
</dbReference>
<dbReference type="Proteomes" id="UP000582659">
    <property type="component" value="Unassembled WGS sequence"/>
</dbReference>
<dbReference type="AlphaFoldDB" id="A0A1I7SV10"/>
<dbReference type="Proteomes" id="UP000095284">
    <property type="component" value="Unplaced"/>
</dbReference>
<reference evidence="2" key="2">
    <citation type="submission" date="2020-08" db="EMBL/GenBank/DDBJ databases">
        <authorList>
            <person name="Kikuchi T."/>
        </authorList>
    </citation>
    <scope>NUCLEOTIDE SEQUENCE</scope>
    <source>
        <strain evidence="1">Ka4C1</strain>
    </source>
</reference>
<evidence type="ECO:0000313" key="5">
    <source>
        <dbReference type="WBParaSite" id="BXY_1688400.1"/>
    </source>
</evidence>
<reference evidence="5" key="1">
    <citation type="submission" date="2016-11" db="UniProtKB">
        <authorList>
            <consortium name="WormBaseParasite"/>
        </authorList>
    </citation>
    <scope>IDENTIFICATION</scope>
</reference>
<sequence>MKASLFIDDEFSDDTNTDGRHIKVVLNEPQEEHYTERLIPAIELLRQAFIGGKHDELYIGIFAESMPWSRMKNSRQAGRMLQELAKTMKIVTLELYFDRNFVFTPLLKELVPVVTDLKCGVKELALFEGCNLKSFEITDTDRDGYTYPMFQINLEHLICNYQYFLQDFMRRGYPLKSSIKQITCPLFVDDTPAEDDYRLLFEELLICMPNIEQITMNKGRFIEEDRNIEAYITRMVSHFLGIGKYTPVATEINASLAAPPRMKENVLTVLDKALTVAGITTTKNEDQITFVLRRVTVNIRFEWYNNMFEPVLEQAVIAMNQVDPRHFIPLD</sequence>
<protein>
    <submittedName>
        <fullName evidence="1">(pine wood nematode) hypothetical protein</fullName>
    </submittedName>
</protein>
<evidence type="ECO:0000313" key="1">
    <source>
        <dbReference type="EMBL" id="CAD5217280.1"/>
    </source>
</evidence>
<evidence type="ECO:0000313" key="2">
    <source>
        <dbReference type="EMBL" id="CAG9100712.1"/>
    </source>
</evidence>
<dbReference type="Proteomes" id="UP000659654">
    <property type="component" value="Unassembled WGS sequence"/>
</dbReference>
<organism evidence="3 5">
    <name type="scientific">Bursaphelenchus xylophilus</name>
    <name type="common">Pinewood nematode worm</name>
    <name type="synonym">Aphelenchoides xylophilus</name>
    <dbReference type="NCBI Taxonomy" id="6326"/>
    <lineage>
        <taxon>Eukaryota</taxon>
        <taxon>Metazoa</taxon>
        <taxon>Ecdysozoa</taxon>
        <taxon>Nematoda</taxon>
        <taxon>Chromadorea</taxon>
        <taxon>Rhabditida</taxon>
        <taxon>Tylenchina</taxon>
        <taxon>Tylenchomorpha</taxon>
        <taxon>Aphelenchoidea</taxon>
        <taxon>Aphelenchoididae</taxon>
        <taxon>Bursaphelenchus</taxon>
    </lineage>
</organism>
<accession>A0A1I7SV10</accession>
<proteinExistence type="predicted"/>